<evidence type="ECO:0008006" key="3">
    <source>
        <dbReference type="Google" id="ProtNLM"/>
    </source>
</evidence>
<evidence type="ECO:0000313" key="2">
    <source>
        <dbReference type="Proteomes" id="UP000256845"/>
    </source>
</evidence>
<dbReference type="SUPFAM" id="SSF53335">
    <property type="entry name" value="S-adenosyl-L-methionine-dependent methyltransferases"/>
    <property type="match status" value="1"/>
</dbReference>
<dbReference type="AlphaFoldDB" id="A0A3D9HE51"/>
<evidence type="ECO:0000313" key="1">
    <source>
        <dbReference type="EMBL" id="RED47740.1"/>
    </source>
</evidence>
<dbReference type="RefSeq" id="WP_147301053.1">
    <property type="nucleotide sequence ID" value="NZ_QRDW01000009.1"/>
</dbReference>
<protein>
    <recommendedName>
        <fullName evidence="3">Methyltransferase family protein</fullName>
    </recommendedName>
</protein>
<dbReference type="InterPro" id="IPR029063">
    <property type="entry name" value="SAM-dependent_MTases_sf"/>
</dbReference>
<sequence length="245" mass="27244">MGIEIQAARAMAHIFSQDIYDQARMLMLGRQFCRFGPDEVPSILEGSGYQVKDGISPEASVFHPSLIAAESYFRLLGCGDVKSMDVRPDEGAEIVFDLNNPVLPEGMKGGFDLIYDGGTTEHVINIVQAYAHIIDMLAVGGHVIHHLPCNGYVNEGFYQVNPTFLRGIYDANGMEVVAMAFFHWTNGVGDWSSVQVYNIQDKAHHQFYATDSFKNLSGGLDLVCLARKREQQSGFQLPIQDMYLK</sequence>
<proteinExistence type="predicted"/>
<organism evidence="1 2">
    <name type="scientific">Aestuariispira insulae</name>
    <dbReference type="NCBI Taxonomy" id="1461337"/>
    <lineage>
        <taxon>Bacteria</taxon>
        <taxon>Pseudomonadati</taxon>
        <taxon>Pseudomonadota</taxon>
        <taxon>Alphaproteobacteria</taxon>
        <taxon>Rhodospirillales</taxon>
        <taxon>Kiloniellaceae</taxon>
        <taxon>Aestuariispira</taxon>
    </lineage>
</organism>
<dbReference type="OrthoDB" id="8842400at2"/>
<dbReference type="EMBL" id="QRDW01000009">
    <property type="protein sequence ID" value="RED47740.1"/>
    <property type="molecule type" value="Genomic_DNA"/>
</dbReference>
<comment type="caution">
    <text evidence="1">The sequence shown here is derived from an EMBL/GenBank/DDBJ whole genome shotgun (WGS) entry which is preliminary data.</text>
</comment>
<gene>
    <name evidence="1" type="ORF">DFP90_109104</name>
</gene>
<name>A0A3D9HE51_9PROT</name>
<keyword evidence="2" id="KW-1185">Reference proteome</keyword>
<reference evidence="1 2" key="1">
    <citation type="submission" date="2018-07" db="EMBL/GenBank/DDBJ databases">
        <title>Genomic Encyclopedia of Type Strains, Phase III (KMG-III): the genomes of soil and plant-associated and newly described type strains.</title>
        <authorList>
            <person name="Whitman W."/>
        </authorList>
    </citation>
    <scope>NUCLEOTIDE SEQUENCE [LARGE SCALE GENOMIC DNA]</scope>
    <source>
        <strain evidence="1 2">CECT 8488</strain>
    </source>
</reference>
<accession>A0A3D9HE51</accession>
<dbReference type="Proteomes" id="UP000256845">
    <property type="component" value="Unassembled WGS sequence"/>
</dbReference>